<feature type="transmembrane region" description="Helical" evidence="1">
    <location>
        <begin position="12"/>
        <end position="36"/>
    </location>
</feature>
<feature type="transmembrane region" description="Helical" evidence="1">
    <location>
        <begin position="461"/>
        <end position="481"/>
    </location>
</feature>
<gene>
    <name evidence="2" type="ORF">CFR72_01040</name>
</gene>
<reference evidence="2 3" key="1">
    <citation type="submission" date="2017-07" db="EMBL/GenBank/DDBJ databases">
        <title>A draft genome sequence of Gluconacetobacter entanii LTH 4560.</title>
        <authorList>
            <person name="Skraban J."/>
            <person name="Cleenwerck I."/>
            <person name="Vandamme P."/>
            <person name="Trcek J."/>
        </authorList>
    </citation>
    <scope>NUCLEOTIDE SEQUENCE [LARGE SCALE GENOMIC DNA]</scope>
    <source>
        <strain evidence="2 3">LTH 4560</strain>
    </source>
</reference>
<evidence type="ECO:0000256" key="1">
    <source>
        <dbReference type="SAM" id="Phobius"/>
    </source>
</evidence>
<organism evidence="2 3">
    <name type="scientific">Gluconacetobacter entanii</name>
    <dbReference type="NCBI Taxonomy" id="108528"/>
    <lineage>
        <taxon>Bacteria</taxon>
        <taxon>Pseudomonadati</taxon>
        <taxon>Pseudomonadota</taxon>
        <taxon>Alphaproteobacteria</taxon>
        <taxon>Acetobacterales</taxon>
        <taxon>Acetobacteraceae</taxon>
        <taxon>Gluconacetobacter</taxon>
    </lineage>
</organism>
<accession>A0A318Q648</accession>
<dbReference type="Proteomes" id="UP000248301">
    <property type="component" value="Unassembled WGS sequence"/>
</dbReference>
<proteinExistence type="predicted"/>
<dbReference type="AlphaFoldDB" id="A0A318Q648"/>
<feature type="transmembrane region" description="Helical" evidence="1">
    <location>
        <begin position="186"/>
        <end position="208"/>
    </location>
</feature>
<dbReference type="OrthoDB" id="9776609at2"/>
<sequence length="488" mass="52563">MRETLRTRMGWLHAWVGFLCGLVLVCICATGTLAVFDTEITRWMQPEIDIPANASLTDTALDAAAARVREQQARGIFAFLNLPSARAPMLEVLHYNGHEFTGDVLDPRTGAPIAARATAGGKFFYDFHYTLRGGGTVGVGIVNALAFGLLISVGAGIVIHLRALLPDIVMLRLSGSRLRSWLDAHLLGGVLFLPFIVMMAYTGILIHADTILPARLPALVEAPKAPAAPPARPPVPPLPMVAHLRPLLETARKNLGGRECGFILFSPDRLSISASDSSGPFLTRDHVDFALPDGHVLGTTLTRRPIATTLQLMHGLHYARFAPPALRWLYFISGLGATATIASGLILFLMKRRRQSGHLRVFRIAEGLNIATITGLPVGILSFLWANRMLPAGMAGRYMLEITVFLAIWAACAVHGISRSCRTFPMRGWREQLAVIMVLGCGLPLLDLVSGMAAWLHAPGLHAGIGGMAFLCGLAAFHASARIGGEPR</sequence>
<feature type="transmembrane region" description="Helical" evidence="1">
    <location>
        <begin position="433"/>
        <end position="455"/>
    </location>
</feature>
<name>A0A318Q648_9PROT</name>
<dbReference type="RefSeq" id="WP_110912236.1">
    <property type="nucleotide sequence ID" value="NZ_NKUF01000002.1"/>
</dbReference>
<feature type="transmembrane region" description="Helical" evidence="1">
    <location>
        <begin position="398"/>
        <end position="421"/>
    </location>
</feature>
<dbReference type="InterPro" id="IPR005625">
    <property type="entry name" value="PepSY-ass_TM"/>
</dbReference>
<dbReference type="Pfam" id="PF03929">
    <property type="entry name" value="PepSY_TM"/>
    <property type="match status" value="1"/>
</dbReference>
<evidence type="ECO:0000313" key="2">
    <source>
        <dbReference type="EMBL" id="PYD64413.1"/>
    </source>
</evidence>
<protein>
    <recommendedName>
        <fullName evidence="4">Peptidase</fullName>
    </recommendedName>
</protein>
<keyword evidence="1" id="KW-0812">Transmembrane</keyword>
<feature type="transmembrane region" description="Helical" evidence="1">
    <location>
        <begin position="361"/>
        <end position="386"/>
    </location>
</feature>
<keyword evidence="1" id="KW-1133">Transmembrane helix</keyword>
<feature type="transmembrane region" description="Helical" evidence="1">
    <location>
        <begin position="141"/>
        <end position="165"/>
    </location>
</feature>
<comment type="caution">
    <text evidence="2">The sequence shown here is derived from an EMBL/GenBank/DDBJ whole genome shotgun (WGS) entry which is preliminary data.</text>
</comment>
<evidence type="ECO:0008006" key="4">
    <source>
        <dbReference type="Google" id="ProtNLM"/>
    </source>
</evidence>
<keyword evidence="1" id="KW-0472">Membrane</keyword>
<dbReference type="PANTHER" id="PTHR34219">
    <property type="entry name" value="IRON-REGULATED INNER MEMBRANE PROTEIN-RELATED"/>
    <property type="match status" value="1"/>
</dbReference>
<dbReference type="PANTHER" id="PTHR34219:SF4">
    <property type="entry name" value="PEPSY DOMAIN-CONTAINING PROTEIN"/>
    <property type="match status" value="1"/>
</dbReference>
<feature type="transmembrane region" description="Helical" evidence="1">
    <location>
        <begin position="328"/>
        <end position="349"/>
    </location>
</feature>
<dbReference type="EMBL" id="NKUF01000002">
    <property type="protein sequence ID" value="PYD64413.1"/>
    <property type="molecule type" value="Genomic_DNA"/>
</dbReference>
<evidence type="ECO:0000313" key="3">
    <source>
        <dbReference type="Proteomes" id="UP000248301"/>
    </source>
</evidence>